<dbReference type="PANTHER" id="PTHR11669:SF8">
    <property type="entry name" value="DNA POLYMERASE III SUBUNIT DELTA"/>
    <property type="match status" value="1"/>
</dbReference>
<organism evidence="1 2">
    <name type="scientific">Aeoliella mucimassa</name>
    <dbReference type="NCBI Taxonomy" id="2527972"/>
    <lineage>
        <taxon>Bacteria</taxon>
        <taxon>Pseudomonadati</taxon>
        <taxon>Planctomycetota</taxon>
        <taxon>Planctomycetia</taxon>
        <taxon>Pirellulales</taxon>
        <taxon>Lacipirellulaceae</taxon>
        <taxon>Aeoliella</taxon>
    </lineage>
</organism>
<keyword evidence="2" id="KW-1185">Reference proteome</keyword>
<dbReference type="InterPro" id="IPR050238">
    <property type="entry name" value="DNA_Rep/Repair_Clamp_Loader"/>
</dbReference>
<dbReference type="Gene3D" id="3.40.50.300">
    <property type="entry name" value="P-loop containing nucleotide triphosphate hydrolases"/>
    <property type="match status" value="1"/>
</dbReference>
<gene>
    <name evidence="1" type="primary">dnaX_1</name>
    <name evidence="1" type="ORF">Pan181_38980</name>
</gene>
<dbReference type="Pfam" id="PF13177">
    <property type="entry name" value="DNA_pol3_delta2"/>
    <property type="match status" value="1"/>
</dbReference>
<accession>A0A518ASI9</accession>
<evidence type="ECO:0000313" key="1">
    <source>
        <dbReference type="EMBL" id="QDU57678.1"/>
    </source>
</evidence>
<evidence type="ECO:0000313" key="2">
    <source>
        <dbReference type="Proteomes" id="UP000315750"/>
    </source>
</evidence>
<sequence>MWMNIEGHDQLAQRFAHVLGEGRLASTYLFVGPGGIGKRLFARRLAECLFCSQSIDSDLTACGQCESCRLMAAGNHPDFLEVGLLKDKRSLLLEQFIGDKAHRHQEGLCHDISLRPYLASRRVAVIDNADTFNTETANALLKTLEEPPPHSLLILIGTSESKQLPTIRSRSQIVRFAPLQPEVVARLLLETGEVDNPQVATTVSELAEGSLDQARAMADEQLWQLHTTAVELLDRRVLDSVRLAEVVHEYSNAAGKDAEPRRQAMLRVLGLVARHYRRQLRHDPNSPVAPYWIAKIDRCLDAEMHVVRNVHLQTVIQAWADDLARA</sequence>
<dbReference type="EC" id="2.7.7.7" evidence="1"/>
<protein>
    <submittedName>
        <fullName evidence="1">DNA polymerase III subunit tau</fullName>
        <ecNumber evidence="1">2.7.7.7</ecNumber>
    </submittedName>
</protein>
<dbReference type="GO" id="GO:0003887">
    <property type="term" value="F:DNA-directed DNA polymerase activity"/>
    <property type="evidence" value="ECO:0007669"/>
    <property type="project" value="UniProtKB-EC"/>
</dbReference>
<reference evidence="1 2" key="1">
    <citation type="submission" date="2019-02" db="EMBL/GenBank/DDBJ databases">
        <title>Deep-cultivation of Planctomycetes and their phenomic and genomic characterization uncovers novel biology.</title>
        <authorList>
            <person name="Wiegand S."/>
            <person name="Jogler M."/>
            <person name="Boedeker C."/>
            <person name="Pinto D."/>
            <person name="Vollmers J."/>
            <person name="Rivas-Marin E."/>
            <person name="Kohn T."/>
            <person name="Peeters S.H."/>
            <person name="Heuer A."/>
            <person name="Rast P."/>
            <person name="Oberbeckmann S."/>
            <person name="Bunk B."/>
            <person name="Jeske O."/>
            <person name="Meyerdierks A."/>
            <person name="Storesund J.E."/>
            <person name="Kallscheuer N."/>
            <person name="Luecker S."/>
            <person name="Lage O.M."/>
            <person name="Pohl T."/>
            <person name="Merkel B.J."/>
            <person name="Hornburger P."/>
            <person name="Mueller R.-W."/>
            <person name="Bruemmer F."/>
            <person name="Labrenz M."/>
            <person name="Spormann A.M."/>
            <person name="Op den Camp H."/>
            <person name="Overmann J."/>
            <person name="Amann R."/>
            <person name="Jetten M.S.M."/>
            <person name="Mascher T."/>
            <person name="Medema M.H."/>
            <person name="Devos D.P."/>
            <person name="Kaster A.-K."/>
            <person name="Ovreas L."/>
            <person name="Rohde M."/>
            <person name="Galperin M.Y."/>
            <person name="Jogler C."/>
        </authorList>
    </citation>
    <scope>NUCLEOTIDE SEQUENCE [LARGE SCALE GENOMIC DNA]</scope>
    <source>
        <strain evidence="1 2">Pan181</strain>
    </source>
</reference>
<dbReference type="EMBL" id="CP036278">
    <property type="protein sequence ID" value="QDU57678.1"/>
    <property type="molecule type" value="Genomic_DNA"/>
</dbReference>
<dbReference type="InterPro" id="IPR027417">
    <property type="entry name" value="P-loop_NTPase"/>
</dbReference>
<dbReference type="GO" id="GO:0006261">
    <property type="term" value="P:DNA-templated DNA replication"/>
    <property type="evidence" value="ECO:0007669"/>
    <property type="project" value="TreeGrafter"/>
</dbReference>
<proteinExistence type="predicted"/>
<dbReference type="RefSeq" id="WP_145248981.1">
    <property type="nucleotide sequence ID" value="NZ_CP036278.1"/>
</dbReference>
<dbReference type="SUPFAM" id="SSF52540">
    <property type="entry name" value="P-loop containing nucleoside triphosphate hydrolases"/>
    <property type="match status" value="1"/>
</dbReference>
<dbReference type="AlphaFoldDB" id="A0A518ASI9"/>
<keyword evidence="1" id="KW-0808">Transferase</keyword>
<dbReference type="OrthoDB" id="9810148at2"/>
<dbReference type="Proteomes" id="UP000315750">
    <property type="component" value="Chromosome"/>
</dbReference>
<name>A0A518ASI9_9BACT</name>
<dbReference type="KEGG" id="amuc:Pan181_38980"/>
<dbReference type="PANTHER" id="PTHR11669">
    <property type="entry name" value="REPLICATION FACTOR C / DNA POLYMERASE III GAMMA-TAU SUBUNIT"/>
    <property type="match status" value="1"/>
</dbReference>
<keyword evidence="1" id="KW-0548">Nucleotidyltransferase</keyword>